<dbReference type="GO" id="GO:0006351">
    <property type="term" value="P:DNA-templated transcription"/>
    <property type="evidence" value="ECO:0007669"/>
    <property type="project" value="InterPro"/>
</dbReference>
<comment type="caution">
    <text evidence="5">The sequence shown here is derived from an EMBL/GenBank/DDBJ whole genome shotgun (WGS) entry which is preliminary data.</text>
</comment>
<dbReference type="AlphaFoldDB" id="A0A9P9DCF8"/>
<dbReference type="InterPro" id="IPR053230">
    <property type="entry name" value="Trans_reg_galc"/>
</dbReference>
<dbReference type="Proteomes" id="UP000700596">
    <property type="component" value="Unassembled WGS sequence"/>
</dbReference>
<dbReference type="CDD" id="cd00067">
    <property type="entry name" value="GAL4"/>
    <property type="match status" value="1"/>
</dbReference>
<name>A0A9P9DCF8_9PLEO</name>
<dbReference type="CDD" id="cd12148">
    <property type="entry name" value="fungal_TF_MHR"/>
    <property type="match status" value="1"/>
</dbReference>
<feature type="region of interest" description="Disordered" evidence="3">
    <location>
        <begin position="127"/>
        <end position="163"/>
    </location>
</feature>
<feature type="compositionally biased region" description="Polar residues" evidence="3">
    <location>
        <begin position="435"/>
        <end position="444"/>
    </location>
</feature>
<reference evidence="5" key="1">
    <citation type="journal article" date="2021" name="Nat. Commun.">
        <title>Genetic determinants of endophytism in the Arabidopsis root mycobiome.</title>
        <authorList>
            <person name="Mesny F."/>
            <person name="Miyauchi S."/>
            <person name="Thiergart T."/>
            <person name="Pickel B."/>
            <person name="Atanasova L."/>
            <person name="Karlsson M."/>
            <person name="Huettel B."/>
            <person name="Barry K.W."/>
            <person name="Haridas S."/>
            <person name="Chen C."/>
            <person name="Bauer D."/>
            <person name="Andreopoulos W."/>
            <person name="Pangilinan J."/>
            <person name="LaButti K."/>
            <person name="Riley R."/>
            <person name="Lipzen A."/>
            <person name="Clum A."/>
            <person name="Drula E."/>
            <person name="Henrissat B."/>
            <person name="Kohler A."/>
            <person name="Grigoriev I.V."/>
            <person name="Martin F.M."/>
            <person name="Hacquard S."/>
        </authorList>
    </citation>
    <scope>NUCLEOTIDE SEQUENCE</scope>
    <source>
        <strain evidence="5">MPI-CAGE-CH-0243</strain>
    </source>
</reference>
<dbReference type="SUPFAM" id="SSF57701">
    <property type="entry name" value="Zn2/Cys6 DNA-binding domain"/>
    <property type="match status" value="1"/>
</dbReference>
<dbReference type="Pfam" id="PF04082">
    <property type="entry name" value="Fungal_trans"/>
    <property type="match status" value="1"/>
</dbReference>
<dbReference type="Pfam" id="PF00172">
    <property type="entry name" value="Zn_clus"/>
    <property type="match status" value="1"/>
</dbReference>
<keyword evidence="1" id="KW-0479">Metal-binding</keyword>
<organism evidence="5 6">
    <name type="scientific">Dendryphion nanum</name>
    <dbReference type="NCBI Taxonomy" id="256645"/>
    <lineage>
        <taxon>Eukaryota</taxon>
        <taxon>Fungi</taxon>
        <taxon>Dikarya</taxon>
        <taxon>Ascomycota</taxon>
        <taxon>Pezizomycotina</taxon>
        <taxon>Dothideomycetes</taxon>
        <taxon>Pleosporomycetidae</taxon>
        <taxon>Pleosporales</taxon>
        <taxon>Torulaceae</taxon>
        <taxon>Dendryphion</taxon>
    </lineage>
</organism>
<dbReference type="PANTHER" id="PTHR47654">
    <property type="entry name" value="ZN(II)2CYS6 TRANSCRIPTION FACTOR (EUROFUNG)-RELATED"/>
    <property type="match status" value="1"/>
</dbReference>
<dbReference type="InterPro" id="IPR001138">
    <property type="entry name" value="Zn2Cys6_DnaBD"/>
</dbReference>
<keyword evidence="6" id="KW-1185">Reference proteome</keyword>
<keyword evidence="2" id="KW-0539">Nucleus</keyword>
<dbReference type="PROSITE" id="PS00463">
    <property type="entry name" value="ZN2_CY6_FUNGAL_1"/>
    <property type="match status" value="1"/>
</dbReference>
<protein>
    <submittedName>
        <fullName evidence="5">C6 transcription factor-like protein</fullName>
    </submittedName>
</protein>
<dbReference type="SMART" id="SM00066">
    <property type="entry name" value="GAL4"/>
    <property type="match status" value="1"/>
</dbReference>
<dbReference type="GO" id="GO:0008270">
    <property type="term" value="F:zinc ion binding"/>
    <property type="evidence" value="ECO:0007669"/>
    <property type="project" value="InterPro"/>
</dbReference>
<proteinExistence type="predicted"/>
<dbReference type="EMBL" id="JAGMWT010000014">
    <property type="protein sequence ID" value="KAH7116698.1"/>
    <property type="molecule type" value="Genomic_DNA"/>
</dbReference>
<dbReference type="GO" id="GO:0003677">
    <property type="term" value="F:DNA binding"/>
    <property type="evidence" value="ECO:0007669"/>
    <property type="project" value="InterPro"/>
</dbReference>
<evidence type="ECO:0000256" key="2">
    <source>
        <dbReference type="ARBA" id="ARBA00023242"/>
    </source>
</evidence>
<sequence length="747" mass="82872">MSHYEYAPTPSSASSHKVAIPRLQHRAGQATSSAKDRRRVSRACTACRSHKIKCTGDQPSCRHCENSNRECVYILPRKDRVKILTDRCVQLAGLLSTLKTRVGDDEALRINSLLVAAEQDVSDIRRAPAPLSSIGPDSEEPRPDLGNLDVSPQPQDGRDNTGLDLLDEDLLQDERAQATGFVGMSSEAQWLRTIMAQLDRADNNIVQGRSFQRRHSTYGLDMGSIDKVSSFTFSMDGDSSFPILPKRALLEFRRYFKQMGNGNPFRLSPKWQAMLNLTLAIGARYSHLVQASWQADERDHVVYQARARAFGLNEFALTNHPDVPQIQVAGLLSFYYLSVGQISRSWIVMGTALRFANALGLHVRNEDPSATPTKRELFVRIWWSLYSLERLLSVVTGRPSVIVDSTCSVPFPIPVPEDQLSDDFSEMERLRKTHSTTPVQSPTASHAFYNMPPPTPTRASNPSGHAGSYFNAIVELGIITQNILTSLYSAGTMIRSLEEIHQNIVQLGQSLDGWANSLPWEFNVTHSPSEPQRRERMILGMYYRGAKILLTRPCIGGLGHGGSRNAFLEGFARRTAAICVNAAKVTVDCLPDQPNPRFLYENGPWWCSVHHLMQALSVFLLVLVFMAPNPQEIAILAPYIRKIVHWLHAMQDPVAEKAYQVAVSAVDTVGNSLSIDLSGVGIAPAMVVQSMPRDHLGFLEGRISISGQYPSFVPCSTEDGLGSVPMMDPLPSQDDFQMNAFVVDQTM</sequence>
<feature type="domain" description="Zn(2)-C6 fungal-type" evidence="4">
    <location>
        <begin position="43"/>
        <end position="73"/>
    </location>
</feature>
<evidence type="ECO:0000259" key="4">
    <source>
        <dbReference type="PROSITE" id="PS50048"/>
    </source>
</evidence>
<feature type="region of interest" description="Disordered" evidence="3">
    <location>
        <begin position="434"/>
        <end position="463"/>
    </location>
</feature>
<evidence type="ECO:0000256" key="1">
    <source>
        <dbReference type="ARBA" id="ARBA00022723"/>
    </source>
</evidence>
<accession>A0A9P9DCF8</accession>
<dbReference type="InterPro" id="IPR007219">
    <property type="entry name" value="XnlR_reg_dom"/>
</dbReference>
<gene>
    <name evidence="5" type="ORF">B0J11DRAFT_552709</name>
</gene>
<dbReference type="Gene3D" id="4.10.240.10">
    <property type="entry name" value="Zn(2)-C6 fungal-type DNA-binding domain"/>
    <property type="match status" value="1"/>
</dbReference>
<evidence type="ECO:0000256" key="3">
    <source>
        <dbReference type="SAM" id="MobiDB-lite"/>
    </source>
</evidence>
<dbReference type="SMART" id="SM00906">
    <property type="entry name" value="Fungal_trans"/>
    <property type="match status" value="1"/>
</dbReference>
<dbReference type="OrthoDB" id="5296287at2759"/>
<dbReference type="PANTHER" id="PTHR47654:SF5">
    <property type="entry name" value="TRANSCRIPTION FACTOR DOMAIN-CONTAINING PROTEIN"/>
    <property type="match status" value="1"/>
</dbReference>
<dbReference type="GO" id="GO:0000981">
    <property type="term" value="F:DNA-binding transcription factor activity, RNA polymerase II-specific"/>
    <property type="evidence" value="ECO:0007669"/>
    <property type="project" value="InterPro"/>
</dbReference>
<dbReference type="InterPro" id="IPR036864">
    <property type="entry name" value="Zn2-C6_fun-type_DNA-bd_sf"/>
</dbReference>
<evidence type="ECO:0000313" key="6">
    <source>
        <dbReference type="Proteomes" id="UP000700596"/>
    </source>
</evidence>
<dbReference type="PROSITE" id="PS50048">
    <property type="entry name" value="ZN2_CY6_FUNGAL_2"/>
    <property type="match status" value="1"/>
</dbReference>
<evidence type="ECO:0000313" key="5">
    <source>
        <dbReference type="EMBL" id="KAH7116698.1"/>
    </source>
</evidence>